<dbReference type="CDD" id="cd00862">
    <property type="entry name" value="ProRS_anticodon_zinc"/>
    <property type="match status" value="1"/>
</dbReference>
<feature type="domain" description="Aminoacyl-transfer RNA synthetases class-II family profile" evidence="11">
    <location>
        <begin position="42"/>
        <end position="284"/>
    </location>
</feature>
<gene>
    <name evidence="10 12" type="primary">proS</name>
    <name evidence="12" type="ORF">APG10_01066</name>
    <name evidence="13" type="ORF">APG11_01302</name>
    <name evidence="14" type="ORF">APG12_00881</name>
</gene>
<evidence type="ECO:0000256" key="2">
    <source>
        <dbReference type="ARBA" id="ARBA00022490"/>
    </source>
</evidence>
<dbReference type="Gene3D" id="3.30.930.10">
    <property type="entry name" value="Bira Bifunctional Protein, Domain 2"/>
    <property type="match status" value="1"/>
</dbReference>
<accession>A0A150IKA2</accession>
<dbReference type="SUPFAM" id="SSF52954">
    <property type="entry name" value="Class II aaRS ABD-related"/>
    <property type="match status" value="1"/>
</dbReference>
<dbReference type="PROSITE" id="PS50862">
    <property type="entry name" value="AA_TRNA_LIGASE_II"/>
    <property type="match status" value="1"/>
</dbReference>
<keyword evidence="4 10" id="KW-0547">Nucleotide-binding</keyword>
<dbReference type="InterPro" id="IPR004499">
    <property type="entry name" value="Pro-tRNA-ligase_IIa_arc-type"/>
</dbReference>
<dbReference type="FunFam" id="3.40.50.800:FF:000005">
    <property type="entry name" value="bifunctional glutamate/proline--tRNA ligase"/>
    <property type="match status" value="1"/>
</dbReference>
<dbReference type="Gene3D" id="3.40.50.800">
    <property type="entry name" value="Anticodon-binding domain"/>
    <property type="match status" value="1"/>
</dbReference>
<evidence type="ECO:0000313" key="14">
    <source>
        <dbReference type="EMBL" id="KYC50353.1"/>
    </source>
</evidence>
<comment type="similarity">
    <text evidence="9 10">Belongs to the class-II aminoacyl-tRNA synthetase family. ProS type 3 subfamily.</text>
</comment>
<reference evidence="15 16" key="1">
    <citation type="journal article" date="2016" name="ISME J.">
        <title>Chasing the elusive Euryarchaeota class WSA2: genomes reveal a uniquely fastidious methyl-reducing methanogen.</title>
        <authorList>
            <person name="Nobu M.K."/>
            <person name="Narihiro T."/>
            <person name="Kuroda K."/>
            <person name="Mei R."/>
            <person name="Liu W.T."/>
        </authorList>
    </citation>
    <scope>NUCLEOTIDE SEQUENCE [LARGE SCALE GENOMIC DNA]</scope>
    <source>
        <strain evidence="12">B03fssc0709_Meth_Bin005</strain>
        <strain evidence="13">B15fssc0709_Meth_Bin003</strain>
        <strain evidence="14">BMIXfssc0709_Meth_Bin006</strain>
    </source>
</reference>
<dbReference type="PATRIC" id="fig|1706436.3.peg.1081"/>
<evidence type="ECO:0000313" key="13">
    <source>
        <dbReference type="EMBL" id="KYC47259.1"/>
    </source>
</evidence>
<dbReference type="InterPro" id="IPR017449">
    <property type="entry name" value="Pro-tRNA_synth_II"/>
</dbReference>
<comment type="caution">
    <text evidence="12">The sequence shown here is derived from an EMBL/GenBank/DDBJ whole genome shotgun (WGS) entry which is preliminary data.</text>
</comment>
<accession>A0A150IZD0</accession>
<dbReference type="Proteomes" id="UP000092401">
    <property type="component" value="Unassembled WGS sequence"/>
</dbReference>
<dbReference type="InterPro" id="IPR016061">
    <property type="entry name" value="Pro-tRNA_ligase_II_C"/>
</dbReference>
<dbReference type="InterPro" id="IPR045864">
    <property type="entry name" value="aa-tRNA-synth_II/BPL/LPL"/>
</dbReference>
<dbReference type="Proteomes" id="UP000091929">
    <property type="component" value="Unassembled WGS sequence"/>
</dbReference>
<evidence type="ECO:0000256" key="9">
    <source>
        <dbReference type="ARBA" id="ARBA00060806"/>
    </source>
</evidence>
<evidence type="ECO:0000256" key="4">
    <source>
        <dbReference type="ARBA" id="ARBA00022741"/>
    </source>
</evidence>
<dbReference type="AlphaFoldDB" id="A0A150IKA2"/>
<comment type="subcellular location">
    <subcellularLocation>
        <location evidence="1 10">Cytoplasm</location>
    </subcellularLocation>
</comment>
<dbReference type="EMBL" id="LNJC01000015">
    <property type="protein sequence ID" value="KYC50353.1"/>
    <property type="molecule type" value="Genomic_DNA"/>
</dbReference>
<dbReference type="Pfam" id="PF03129">
    <property type="entry name" value="HGTP_anticodon"/>
    <property type="match status" value="1"/>
</dbReference>
<evidence type="ECO:0000256" key="8">
    <source>
        <dbReference type="ARBA" id="ARBA00047671"/>
    </source>
</evidence>
<evidence type="ECO:0000259" key="11">
    <source>
        <dbReference type="PROSITE" id="PS50862"/>
    </source>
</evidence>
<organism evidence="12 16">
    <name type="scientific">Candidatus Methanofastidiosum methylothiophilum</name>
    <dbReference type="NCBI Taxonomy" id="1705564"/>
    <lineage>
        <taxon>Archaea</taxon>
        <taxon>Methanobacteriati</taxon>
        <taxon>Methanobacteriota</taxon>
        <taxon>Stenosarchaea group</taxon>
        <taxon>Candidatus Methanofastidiosia</taxon>
        <taxon>Candidatus Methanofastidiosales</taxon>
        <taxon>Candidatus Methanofastidiosaceae</taxon>
        <taxon>Candidatus Methanofastidiosum</taxon>
    </lineage>
</organism>
<dbReference type="GO" id="GO:0005524">
    <property type="term" value="F:ATP binding"/>
    <property type="evidence" value="ECO:0007669"/>
    <property type="project" value="UniProtKB-UniRule"/>
</dbReference>
<dbReference type="InterPro" id="IPR002314">
    <property type="entry name" value="aa-tRNA-synt_IIb"/>
</dbReference>
<dbReference type="InterPro" id="IPR002316">
    <property type="entry name" value="Pro-tRNA-ligase_IIa"/>
</dbReference>
<sequence>MAEDLGVTISRDEDFSEWYNQIVVKAGLADYSPIKGCMVIKPYGYAIWESIKDYLDKRIKDTGHENAYFPLFIPEEFFEMEKEHVEGFTPEVAWVTHGGDTPLERKLAIRPTSETIMYSMYAKWIRSWRDLPLLINQWANVVRWETKMTKLFIRTREFLWQEGHTAHATKEEAEEEVKKMLGVYREVMEDLLAIPTIPGYKTDNEKFAGAVYTMTVEALMADKKAMQAGTSHLLGQHFSKAFNIMFEDKDKEKKYVWQTSWGMTTRTVGTLVMVHSDNKGLILPPRAAPLKIVIIPIIFKEGKEEVINRCKEVQELLGKKYKVKLDDREGYTAGFKFNEWELKGIPIRIEIGPRDVKENKVVIVRRDNSQKIFLSMENLSEEIDKILENIQKTLFSNAKEFLNKNTFLPKDYKELSDVLNNQKGMAKVSWCGRGCCEEKIKEETGATSCCIPLDQNGLGKECIVCGEVAEKIILFAKHY</sequence>
<evidence type="ECO:0000256" key="6">
    <source>
        <dbReference type="ARBA" id="ARBA00022917"/>
    </source>
</evidence>
<dbReference type="CDD" id="cd00778">
    <property type="entry name" value="ProRS_core_arch_euk"/>
    <property type="match status" value="1"/>
</dbReference>
<dbReference type="SUPFAM" id="SSF64586">
    <property type="entry name" value="C-terminal domain of ProRS"/>
    <property type="match status" value="1"/>
</dbReference>
<dbReference type="EMBL" id="LNGF01000028">
    <property type="protein sequence ID" value="KYC47259.1"/>
    <property type="molecule type" value="Genomic_DNA"/>
</dbReference>
<dbReference type="InterPro" id="IPR004154">
    <property type="entry name" value="Anticodon-bd"/>
</dbReference>
<comment type="subunit">
    <text evidence="10">Homodimer.</text>
</comment>
<evidence type="ECO:0000313" key="16">
    <source>
        <dbReference type="Proteomes" id="UP000092401"/>
    </source>
</evidence>
<proteinExistence type="inferred from homology"/>
<evidence type="ECO:0000256" key="7">
    <source>
        <dbReference type="ARBA" id="ARBA00023146"/>
    </source>
</evidence>
<evidence type="ECO:0000256" key="5">
    <source>
        <dbReference type="ARBA" id="ARBA00022840"/>
    </source>
</evidence>
<dbReference type="GO" id="GO:0005737">
    <property type="term" value="C:cytoplasm"/>
    <property type="evidence" value="ECO:0007669"/>
    <property type="project" value="UniProtKB-SubCell"/>
</dbReference>
<dbReference type="Pfam" id="PF00587">
    <property type="entry name" value="tRNA-synt_2b"/>
    <property type="match status" value="1"/>
</dbReference>
<dbReference type="EMBL" id="LNGE01000026">
    <property type="protein sequence ID" value="KYC45205.1"/>
    <property type="molecule type" value="Genomic_DNA"/>
</dbReference>
<evidence type="ECO:0000313" key="15">
    <source>
        <dbReference type="Proteomes" id="UP000091929"/>
    </source>
</evidence>
<comment type="domain">
    <text evidence="10">Consists of three domains: the N-terminal catalytic domain, the anticodon-binding domain and the C-terminal extension.</text>
</comment>
<name>A0A150IKA2_9EURY</name>
<dbReference type="Pfam" id="PF09180">
    <property type="entry name" value="ProRS-C_1"/>
    <property type="match status" value="1"/>
</dbReference>
<dbReference type="SMART" id="SM00946">
    <property type="entry name" value="ProRS-C_1"/>
    <property type="match status" value="1"/>
</dbReference>
<dbReference type="HAMAP" id="MF_01571">
    <property type="entry name" value="Pro_tRNA_synth_type3"/>
    <property type="match status" value="1"/>
</dbReference>
<keyword evidence="2 10" id="KW-0963">Cytoplasm</keyword>
<evidence type="ECO:0000313" key="12">
    <source>
        <dbReference type="EMBL" id="KYC45205.1"/>
    </source>
</evidence>
<protein>
    <recommendedName>
        <fullName evidence="10">Proline--tRNA ligase</fullName>
        <ecNumber evidence="10">6.1.1.15</ecNumber>
    </recommendedName>
    <alternativeName>
        <fullName evidence="10">Prolyl-tRNA synthetase</fullName>
        <shortName evidence="10">ProRS</shortName>
    </alternativeName>
</protein>
<dbReference type="Gene3D" id="3.30.110.30">
    <property type="entry name" value="C-terminal domain of ProRS"/>
    <property type="match status" value="1"/>
</dbReference>
<evidence type="ECO:0000256" key="1">
    <source>
        <dbReference type="ARBA" id="ARBA00004496"/>
    </source>
</evidence>
<dbReference type="Proteomes" id="UP000092403">
    <property type="component" value="Unassembled WGS sequence"/>
</dbReference>
<evidence type="ECO:0000256" key="3">
    <source>
        <dbReference type="ARBA" id="ARBA00022598"/>
    </source>
</evidence>
<evidence type="ECO:0000256" key="10">
    <source>
        <dbReference type="HAMAP-Rule" id="MF_01571"/>
    </source>
</evidence>
<dbReference type="InterPro" id="IPR036621">
    <property type="entry name" value="Anticodon-bd_dom_sf"/>
</dbReference>
<dbReference type="NCBIfam" id="TIGR00408">
    <property type="entry name" value="proS_fam_I"/>
    <property type="match status" value="1"/>
</dbReference>
<accession>A0A150IQD4</accession>
<dbReference type="EC" id="6.1.1.15" evidence="10"/>
<keyword evidence="6 10" id="KW-0648">Protein biosynthesis</keyword>
<dbReference type="PANTHER" id="PTHR43382:SF2">
    <property type="entry name" value="BIFUNCTIONAL GLUTAMATE_PROLINE--TRNA LIGASE"/>
    <property type="match status" value="1"/>
</dbReference>
<dbReference type="GO" id="GO:0017101">
    <property type="term" value="C:aminoacyl-tRNA synthetase multienzyme complex"/>
    <property type="evidence" value="ECO:0007669"/>
    <property type="project" value="TreeGrafter"/>
</dbReference>
<keyword evidence="3 10" id="KW-0436">Ligase</keyword>
<dbReference type="PATRIC" id="fig|1706438.3.peg.888"/>
<dbReference type="PATRIC" id="fig|1706437.3.peg.1312"/>
<comment type="catalytic activity">
    <reaction evidence="8 10">
        <text>tRNA(Pro) + L-proline + ATP = L-prolyl-tRNA(Pro) + AMP + diphosphate</text>
        <dbReference type="Rhea" id="RHEA:14305"/>
        <dbReference type="Rhea" id="RHEA-COMP:9700"/>
        <dbReference type="Rhea" id="RHEA-COMP:9702"/>
        <dbReference type="ChEBI" id="CHEBI:30616"/>
        <dbReference type="ChEBI" id="CHEBI:33019"/>
        <dbReference type="ChEBI" id="CHEBI:60039"/>
        <dbReference type="ChEBI" id="CHEBI:78442"/>
        <dbReference type="ChEBI" id="CHEBI:78532"/>
        <dbReference type="ChEBI" id="CHEBI:456215"/>
        <dbReference type="EC" id="6.1.1.15"/>
    </reaction>
</comment>
<dbReference type="PRINTS" id="PR01046">
    <property type="entry name" value="TRNASYNTHPRO"/>
</dbReference>
<dbReference type="InterPro" id="IPR006195">
    <property type="entry name" value="aa-tRNA-synth_II"/>
</dbReference>
<keyword evidence="7 10" id="KW-0030">Aminoacyl-tRNA synthetase</keyword>
<dbReference type="FunFam" id="3.30.930.10:FF:000037">
    <property type="entry name" value="Proline--tRNA ligase"/>
    <property type="match status" value="1"/>
</dbReference>
<dbReference type="InterPro" id="IPR033721">
    <property type="entry name" value="ProRS_core_arch_euk"/>
</dbReference>
<dbReference type="GO" id="GO:0004827">
    <property type="term" value="F:proline-tRNA ligase activity"/>
    <property type="evidence" value="ECO:0007669"/>
    <property type="project" value="UniProtKB-UniRule"/>
</dbReference>
<dbReference type="GO" id="GO:0006433">
    <property type="term" value="P:prolyl-tRNA aminoacylation"/>
    <property type="evidence" value="ECO:0007669"/>
    <property type="project" value="UniProtKB-UniRule"/>
</dbReference>
<keyword evidence="5 10" id="KW-0067">ATP-binding</keyword>
<comment type="function">
    <text evidence="10">Catalyzes the attachment of proline to tRNA(Pro) in a two-step reaction: proline is first activated by ATP to form Pro-AMP and then transferred to the acceptor end of tRNA(Pro).</text>
</comment>
<dbReference type="SUPFAM" id="SSF55681">
    <property type="entry name" value="Class II aaRS and biotin synthetases"/>
    <property type="match status" value="1"/>
</dbReference>
<dbReference type="PANTHER" id="PTHR43382">
    <property type="entry name" value="PROLYL-TRNA SYNTHETASE"/>
    <property type="match status" value="1"/>
</dbReference>